<reference evidence="3" key="1">
    <citation type="journal article" date="2014" name="Proc. Natl. Acad. Sci. U.S.A.">
        <title>Extensive sampling of basidiomycete genomes demonstrates inadequacy of the white-rot/brown-rot paradigm for wood decay fungi.</title>
        <authorList>
            <person name="Riley R."/>
            <person name="Salamov A.A."/>
            <person name="Brown D.W."/>
            <person name="Nagy L.G."/>
            <person name="Floudas D."/>
            <person name="Held B.W."/>
            <person name="Levasseur A."/>
            <person name="Lombard V."/>
            <person name="Morin E."/>
            <person name="Otillar R."/>
            <person name="Lindquist E.A."/>
            <person name="Sun H."/>
            <person name="LaButti K.M."/>
            <person name="Schmutz J."/>
            <person name="Jabbour D."/>
            <person name="Luo H."/>
            <person name="Baker S.E."/>
            <person name="Pisabarro A.G."/>
            <person name="Walton J.D."/>
            <person name="Blanchette R.A."/>
            <person name="Henrissat B."/>
            <person name="Martin F."/>
            <person name="Cullen D."/>
            <person name="Hibbett D.S."/>
            <person name="Grigoriev I.V."/>
        </authorList>
    </citation>
    <scope>NUCLEOTIDE SEQUENCE [LARGE SCALE GENOMIC DNA]</scope>
    <source>
        <strain evidence="3">CBS 339.88</strain>
    </source>
</reference>
<dbReference type="EMBL" id="KL142546">
    <property type="protein sequence ID" value="KDR65062.1"/>
    <property type="molecule type" value="Genomic_DNA"/>
</dbReference>
<sequence>MSTDEVQNVLEDMLARLDVVSEEPAEEFTPVPTEDFTTTEESENDEVVQNSTALPEAVPKCPPKSRKPKWEKQMHPKLVINSMSPGPTSLILPIRLKTTDTMVEAGTNALGDTGATGDLFCGPLLVAWHIRVLVLLLHASLHPLLTGFFLPSFIPGNPGPRPAIQANSKCPNAPGIPQHFSVTCTKPPHTPSNFDKFLPAAVGHARYKASLSTAASSTSLSSAGYQLAGCMSIVDGVVRTDQGSGLRGCTSHSAASSSACQLLFNLQMLDIGGV</sequence>
<feature type="region of interest" description="Disordered" evidence="1">
    <location>
        <begin position="22"/>
        <end position="71"/>
    </location>
</feature>
<keyword evidence="3" id="KW-1185">Reference proteome</keyword>
<evidence type="ECO:0000313" key="2">
    <source>
        <dbReference type="EMBL" id="KDR65062.1"/>
    </source>
</evidence>
<accession>A0A067S5A5</accession>
<dbReference type="HOGENOM" id="CLU_1015802_0_0_1"/>
<dbReference type="AlphaFoldDB" id="A0A067S5A5"/>
<feature type="compositionally biased region" description="Acidic residues" evidence="1">
    <location>
        <begin position="37"/>
        <end position="46"/>
    </location>
</feature>
<proteinExistence type="predicted"/>
<dbReference type="Proteomes" id="UP000027222">
    <property type="component" value="Unassembled WGS sequence"/>
</dbReference>
<name>A0A067S5A5_GALM3</name>
<evidence type="ECO:0000256" key="1">
    <source>
        <dbReference type="SAM" id="MobiDB-lite"/>
    </source>
</evidence>
<gene>
    <name evidence="2" type="ORF">GALMADRAFT_149024</name>
</gene>
<organism evidence="2 3">
    <name type="scientific">Galerina marginata (strain CBS 339.88)</name>
    <dbReference type="NCBI Taxonomy" id="685588"/>
    <lineage>
        <taxon>Eukaryota</taxon>
        <taxon>Fungi</taxon>
        <taxon>Dikarya</taxon>
        <taxon>Basidiomycota</taxon>
        <taxon>Agaricomycotina</taxon>
        <taxon>Agaricomycetes</taxon>
        <taxon>Agaricomycetidae</taxon>
        <taxon>Agaricales</taxon>
        <taxon>Agaricineae</taxon>
        <taxon>Strophariaceae</taxon>
        <taxon>Galerina</taxon>
    </lineage>
</organism>
<evidence type="ECO:0000313" key="3">
    <source>
        <dbReference type="Proteomes" id="UP000027222"/>
    </source>
</evidence>
<protein>
    <submittedName>
        <fullName evidence="2">Uncharacterized protein</fullName>
    </submittedName>
</protein>